<evidence type="ECO:0000256" key="7">
    <source>
        <dbReference type="SAM" id="Phobius"/>
    </source>
</evidence>
<feature type="transmembrane region" description="Helical" evidence="7">
    <location>
        <begin position="308"/>
        <end position="331"/>
    </location>
</feature>
<feature type="transmembrane region" description="Helical" evidence="7">
    <location>
        <begin position="79"/>
        <end position="101"/>
    </location>
</feature>
<feature type="transmembrane region" description="Helical" evidence="7">
    <location>
        <begin position="107"/>
        <end position="125"/>
    </location>
</feature>
<dbReference type="Proteomes" id="UP000188729">
    <property type="component" value="Unassembled WGS sequence"/>
</dbReference>
<feature type="transmembrane region" description="Helical" evidence="7">
    <location>
        <begin position="352"/>
        <end position="372"/>
    </location>
</feature>
<keyword evidence="4 7" id="KW-0812">Transmembrane</keyword>
<evidence type="ECO:0000256" key="4">
    <source>
        <dbReference type="ARBA" id="ARBA00022692"/>
    </source>
</evidence>
<sequence>MAMIRSGMSVLMANCVDVGAVLVRNVILARLLPVEQFGLAATFAILMTMIETFQNVGLNRLVVQNARADDPHFIAGLHGAQIAVSLGAALLLAALACPFASLMNTPALAPAYLLMAAIPIVNAFNNLETFRVQRDGHFGPQVVRSLLSQPIGVIAILPGFWCFGDHRAALVAIVAQQAAAAVLTHVGAGRPYHIAFDRVVWSRVIQFGWPLVANGLLMFLIFNADRMVVLNQFGPAALGWFSAAVMLTLMPANLVAKSLQTVTLPALARAHDDPRAFQRIYQAAVSAAALIGAAMAMGMLMLGPLVLAALFGAKFVPASAFLTALACMNALRLFRAVPAIAAMARGDTRNPLHANIVRVLGVPAALAAALVTDAIAPMILAGILAELASAALAGALARTQASGSGGYERRILGLLTLCLASTTAVSWYGGYLWIVLIVSAALLVRKAAAVLDPQRVAARFPLRLIHRRSRRA</sequence>
<dbReference type="STRING" id="1915074.SPHI_14290"/>
<keyword evidence="6 7" id="KW-0472">Membrane</keyword>
<dbReference type="PANTHER" id="PTHR30250">
    <property type="entry name" value="PST FAMILY PREDICTED COLANIC ACID TRANSPORTER"/>
    <property type="match status" value="1"/>
</dbReference>
<proteinExistence type="inferred from homology"/>
<feature type="transmembrane region" description="Helical" evidence="7">
    <location>
        <begin position="280"/>
        <end position="302"/>
    </location>
</feature>
<dbReference type="EMBL" id="MPSB01000005">
    <property type="protein sequence ID" value="ONF96200.1"/>
    <property type="molecule type" value="Genomic_DNA"/>
</dbReference>
<dbReference type="PANTHER" id="PTHR30250:SF10">
    <property type="entry name" value="LIPOPOLYSACCHARIDE BIOSYNTHESIS PROTEIN WZXC"/>
    <property type="match status" value="1"/>
</dbReference>
<keyword evidence="5 7" id="KW-1133">Transmembrane helix</keyword>
<comment type="caution">
    <text evidence="8">The sequence shown here is derived from an EMBL/GenBank/DDBJ whole genome shotgun (WGS) entry which is preliminary data.</text>
</comment>
<comment type="similarity">
    <text evidence="2">Belongs to the polysaccharide synthase family.</text>
</comment>
<accession>A0A1V2EUD8</accession>
<keyword evidence="9" id="KW-1185">Reference proteome</keyword>
<name>A0A1V2EUD8_9SPHN</name>
<evidence type="ECO:0000256" key="2">
    <source>
        <dbReference type="ARBA" id="ARBA00007430"/>
    </source>
</evidence>
<dbReference type="AlphaFoldDB" id="A0A1V2EUD8"/>
<gene>
    <name evidence="8" type="primary">wzxC</name>
    <name evidence="8" type="ORF">SPHI_14290</name>
</gene>
<comment type="subcellular location">
    <subcellularLocation>
        <location evidence="1">Cell membrane</location>
        <topology evidence="1">Multi-pass membrane protein</topology>
    </subcellularLocation>
</comment>
<feature type="transmembrane region" description="Helical" evidence="7">
    <location>
        <begin position="37"/>
        <end position="58"/>
    </location>
</feature>
<protein>
    <submittedName>
        <fullName evidence="8">Lipopolysaccharide biosynthesis protein WzxC</fullName>
    </submittedName>
</protein>
<evidence type="ECO:0000256" key="5">
    <source>
        <dbReference type="ARBA" id="ARBA00022989"/>
    </source>
</evidence>
<feature type="transmembrane region" description="Helical" evidence="7">
    <location>
        <begin position="200"/>
        <end position="222"/>
    </location>
</feature>
<feature type="transmembrane region" description="Helical" evidence="7">
    <location>
        <begin position="434"/>
        <end position="451"/>
    </location>
</feature>
<dbReference type="InterPro" id="IPR050833">
    <property type="entry name" value="Poly_Biosynth_Transport"/>
</dbReference>
<reference evidence="8 9" key="1">
    <citation type="submission" date="2016-11" db="EMBL/GenBank/DDBJ databases">
        <title>Genome sequence of Sphingomonas jeddahensis G39.</title>
        <authorList>
            <person name="Poehlein A."/>
            <person name="Wuebbeler J.H."/>
            <person name="Steinbuechel A."/>
            <person name="Daniel R."/>
        </authorList>
    </citation>
    <scope>NUCLEOTIDE SEQUENCE [LARGE SCALE GENOMIC DNA]</scope>
    <source>
        <strain evidence="8 9">G39</strain>
    </source>
</reference>
<dbReference type="RefSeq" id="WP_076744204.1">
    <property type="nucleotide sequence ID" value="NZ_MPSB01000005.1"/>
</dbReference>
<organism evidence="8 9">
    <name type="scientific">Sphingomonas jeddahensis</name>
    <dbReference type="NCBI Taxonomy" id="1915074"/>
    <lineage>
        <taxon>Bacteria</taxon>
        <taxon>Pseudomonadati</taxon>
        <taxon>Pseudomonadota</taxon>
        <taxon>Alphaproteobacteria</taxon>
        <taxon>Sphingomonadales</taxon>
        <taxon>Sphingomonadaceae</taxon>
        <taxon>Sphingomonas</taxon>
    </lineage>
</organism>
<evidence type="ECO:0000313" key="9">
    <source>
        <dbReference type="Proteomes" id="UP000188729"/>
    </source>
</evidence>
<evidence type="ECO:0000256" key="3">
    <source>
        <dbReference type="ARBA" id="ARBA00022475"/>
    </source>
</evidence>
<evidence type="ECO:0000313" key="8">
    <source>
        <dbReference type="EMBL" id="ONF96200.1"/>
    </source>
</evidence>
<feature type="transmembrane region" description="Helical" evidence="7">
    <location>
        <begin position="237"/>
        <end position="259"/>
    </location>
</feature>
<dbReference type="GO" id="GO:0005886">
    <property type="term" value="C:plasma membrane"/>
    <property type="evidence" value="ECO:0007669"/>
    <property type="project" value="UniProtKB-SubCell"/>
</dbReference>
<evidence type="ECO:0000256" key="6">
    <source>
        <dbReference type="ARBA" id="ARBA00023136"/>
    </source>
</evidence>
<dbReference type="OrthoDB" id="7605542at2"/>
<keyword evidence="3" id="KW-1003">Cell membrane</keyword>
<evidence type="ECO:0000256" key="1">
    <source>
        <dbReference type="ARBA" id="ARBA00004651"/>
    </source>
</evidence>
<feature type="transmembrane region" description="Helical" evidence="7">
    <location>
        <begin position="12"/>
        <end position="31"/>
    </location>
</feature>
<dbReference type="Pfam" id="PF13440">
    <property type="entry name" value="Polysacc_synt_3"/>
    <property type="match status" value="1"/>
</dbReference>